<dbReference type="Gene3D" id="3.30.930.10">
    <property type="entry name" value="Bira Bifunctional Protein, Domain 2"/>
    <property type="match status" value="1"/>
</dbReference>
<reference evidence="1" key="1">
    <citation type="submission" date="2021-10" db="EMBL/GenBank/DDBJ databases">
        <title>Tropical sea cucumber genome reveals ecological adaptation and Cuvierian tubules defense mechanism.</title>
        <authorList>
            <person name="Chen T."/>
        </authorList>
    </citation>
    <scope>NUCLEOTIDE SEQUENCE</scope>
    <source>
        <strain evidence="1">Nanhai2018</strain>
        <tissue evidence="1">Muscle</tissue>
    </source>
</reference>
<name>A0A9Q1BBF0_HOLLE</name>
<sequence length="163" mass="18790">MAEISFDLNFDLTTLDDMETEENAARFANLAEEDLDDIGEGRNEKSTKKSTKWGYPDFKPTLKVILIPLWKVLLNPPNTEVKYPWMFIQVLFQISENLLCVQHYVDVCMSVKLSLENFRKVISLCHQHGFIHQSPAVTGSGCNFPFIYGPLGTEIKRNILKYW</sequence>
<comment type="caution">
    <text evidence="1">The sequence shown here is derived from an EMBL/GenBank/DDBJ whole genome shotgun (WGS) entry which is preliminary data.</text>
</comment>
<dbReference type="EMBL" id="JAIZAY010000139">
    <property type="protein sequence ID" value="KAJ8018919.1"/>
    <property type="molecule type" value="Genomic_DNA"/>
</dbReference>
<dbReference type="AlphaFoldDB" id="A0A9Q1BBF0"/>
<evidence type="ECO:0000313" key="1">
    <source>
        <dbReference type="EMBL" id="KAJ8018919.1"/>
    </source>
</evidence>
<dbReference type="OrthoDB" id="57698at2759"/>
<evidence type="ECO:0000313" key="2">
    <source>
        <dbReference type="Proteomes" id="UP001152320"/>
    </source>
</evidence>
<dbReference type="Proteomes" id="UP001152320">
    <property type="component" value="Unassembled WGS sequence"/>
</dbReference>
<dbReference type="InterPro" id="IPR045864">
    <property type="entry name" value="aa-tRNA-synth_II/BPL/LPL"/>
</dbReference>
<organism evidence="1 2">
    <name type="scientific">Holothuria leucospilota</name>
    <name type="common">Black long sea cucumber</name>
    <name type="synonym">Mertensiothuria leucospilota</name>
    <dbReference type="NCBI Taxonomy" id="206669"/>
    <lineage>
        <taxon>Eukaryota</taxon>
        <taxon>Metazoa</taxon>
        <taxon>Echinodermata</taxon>
        <taxon>Eleutherozoa</taxon>
        <taxon>Echinozoa</taxon>
        <taxon>Holothuroidea</taxon>
        <taxon>Aspidochirotacea</taxon>
        <taxon>Aspidochirotida</taxon>
        <taxon>Holothuriidae</taxon>
        <taxon>Holothuria</taxon>
    </lineage>
</organism>
<accession>A0A9Q1BBF0</accession>
<gene>
    <name evidence="1" type="ORF">HOLleu_42810</name>
</gene>
<keyword evidence="2" id="KW-1185">Reference proteome</keyword>
<protein>
    <submittedName>
        <fullName evidence="1">Uncharacterized protein</fullName>
    </submittedName>
</protein>
<proteinExistence type="predicted"/>